<evidence type="ECO:0000313" key="2">
    <source>
        <dbReference type="Proteomes" id="UP000316092"/>
    </source>
</evidence>
<sequence>MLRWLITFQRGALGPVGQYWEVGKLASGLSNKLTGQIGEFLVCAEMGRQLDLVAAPFAGNVPAFDLLVADEQCRSVAIQVKAARGTQWPSRADSWLKLTVVDGDQIDGGDQEIDHPNLIYVFVAIAPRGAAQQSDNLRDRFFILTKRDVQGILTAAYRKYMKERKIPWHRPHNPASFDARIDASQMTNFEDNWELVRHQLAAQTSA</sequence>
<accession>A0A553V6E8</accession>
<keyword evidence="2" id="KW-1185">Reference proteome</keyword>
<dbReference type="RefSeq" id="WP_143719210.1">
    <property type="nucleotide sequence ID" value="NZ_VKDB01000001.1"/>
</dbReference>
<proteinExistence type="predicted"/>
<dbReference type="OrthoDB" id="159933at2"/>
<comment type="caution">
    <text evidence="1">The sequence shown here is derived from an EMBL/GenBank/DDBJ whole genome shotgun (WGS) entry which is preliminary data.</text>
</comment>
<reference evidence="1 2" key="1">
    <citation type="submission" date="2019-07" db="EMBL/GenBank/DDBJ databases">
        <title>Deinococcus detaillus sp. nov., isolated from humus soil in Antarctica.</title>
        <authorList>
            <person name="Zhang K."/>
        </authorList>
    </citation>
    <scope>NUCLEOTIDE SEQUENCE [LARGE SCALE GENOMIC DNA]</scope>
    <source>
        <strain evidence="1 2">H1</strain>
    </source>
</reference>
<dbReference type="EMBL" id="VKDB01000001">
    <property type="protein sequence ID" value="TSA88039.1"/>
    <property type="molecule type" value="Genomic_DNA"/>
</dbReference>
<gene>
    <name evidence="1" type="ORF">FNU79_02080</name>
</gene>
<evidence type="ECO:0000313" key="1">
    <source>
        <dbReference type="EMBL" id="TSA88039.1"/>
    </source>
</evidence>
<name>A0A553V6E8_9DEIO</name>
<dbReference type="Proteomes" id="UP000316092">
    <property type="component" value="Unassembled WGS sequence"/>
</dbReference>
<organism evidence="1 2">
    <name type="scientific">Deinococcus detaillensis</name>
    <dbReference type="NCBI Taxonomy" id="2592048"/>
    <lineage>
        <taxon>Bacteria</taxon>
        <taxon>Thermotogati</taxon>
        <taxon>Deinococcota</taxon>
        <taxon>Deinococci</taxon>
        <taxon>Deinococcales</taxon>
        <taxon>Deinococcaceae</taxon>
        <taxon>Deinococcus</taxon>
    </lineage>
</organism>
<dbReference type="AlphaFoldDB" id="A0A553V6E8"/>
<protein>
    <submittedName>
        <fullName evidence="1">Uncharacterized protein</fullName>
    </submittedName>
</protein>